<dbReference type="EMBL" id="JBDIVE010000005">
    <property type="protein sequence ID" value="MEN3069113.1"/>
    <property type="molecule type" value="Genomic_DNA"/>
</dbReference>
<sequence>MIEALISQAQLSNVAAETLRNIVSLRVSQDLFDDLSADPAARAAAERLELQVKPSAFESHLPIIDRPFEEGAYFNAIDFPFQNWSTSRYSDGRFGVWYGADSMETTVWETVHHWRNFLADADNLQAGARIERKVYAVHCEAALIDLRQLVSSFSSLVHPSDYSLCQQLGSKLHREGHPGLITQSARCAGDVFVILNRQVLSAPRQLCYLSYISSEDGIVVEREPGTPWLHIPPLAEGD</sequence>
<organism evidence="2 3">
    <name type="scientific">Uliginosibacterium sediminicola</name>
    <dbReference type="NCBI Taxonomy" id="2024550"/>
    <lineage>
        <taxon>Bacteria</taxon>
        <taxon>Pseudomonadati</taxon>
        <taxon>Pseudomonadota</taxon>
        <taxon>Betaproteobacteria</taxon>
        <taxon>Rhodocyclales</taxon>
        <taxon>Zoogloeaceae</taxon>
        <taxon>Uliginosibacterium</taxon>
    </lineage>
</organism>
<keyword evidence="3" id="KW-1185">Reference proteome</keyword>
<comment type="caution">
    <text evidence="2">The sequence shown here is derived from an EMBL/GenBank/DDBJ whole genome shotgun (WGS) entry which is preliminary data.</text>
</comment>
<protein>
    <submittedName>
        <fullName evidence="2">RES family NAD+ phosphorylase</fullName>
    </submittedName>
</protein>
<dbReference type="SMART" id="SM00953">
    <property type="entry name" value="RES"/>
    <property type="match status" value="1"/>
</dbReference>
<dbReference type="Proteomes" id="UP001410394">
    <property type="component" value="Unassembled WGS sequence"/>
</dbReference>
<name>A0ABU9Z005_9RHOO</name>
<feature type="domain" description="RES" evidence="1">
    <location>
        <begin position="80"/>
        <end position="206"/>
    </location>
</feature>
<evidence type="ECO:0000313" key="2">
    <source>
        <dbReference type="EMBL" id="MEN3069113.1"/>
    </source>
</evidence>
<evidence type="ECO:0000259" key="1">
    <source>
        <dbReference type="SMART" id="SM00953"/>
    </source>
</evidence>
<reference evidence="2 3" key="1">
    <citation type="journal article" date="2018" name="Int. J. Syst. Evol. Microbiol.">
        <title>Uliginosibacterium sediminicola sp. nov., isolated from freshwater sediment.</title>
        <authorList>
            <person name="Hwang W.M."/>
            <person name="Kim S.M."/>
            <person name="Kang K."/>
            <person name="Ahn T.Y."/>
        </authorList>
    </citation>
    <scope>NUCLEOTIDE SEQUENCE [LARGE SCALE GENOMIC DNA]</scope>
    <source>
        <strain evidence="2 3">M1-21</strain>
    </source>
</reference>
<evidence type="ECO:0000313" key="3">
    <source>
        <dbReference type="Proteomes" id="UP001410394"/>
    </source>
</evidence>
<dbReference type="RefSeq" id="WP_345919880.1">
    <property type="nucleotide sequence ID" value="NZ_JBDIVE010000005.1"/>
</dbReference>
<proteinExistence type="predicted"/>
<gene>
    <name evidence="2" type="ORF">ABDB84_11535</name>
</gene>
<accession>A0ABU9Z005</accession>
<dbReference type="Pfam" id="PF08808">
    <property type="entry name" value="RES"/>
    <property type="match status" value="1"/>
</dbReference>
<dbReference type="InterPro" id="IPR014914">
    <property type="entry name" value="RES_dom"/>
</dbReference>